<comment type="caution">
    <text evidence="12">The sequence shown here is derived from an EMBL/GenBank/DDBJ whole genome shotgun (WGS) entry which is preliminary data.</text>
</comment>
<evidence type="ECO:0000256" key="6">
    <source>
        <dbReference type="ARBA" id="ARBA00022664"/>
    </source>
</evidence>
<dbReference type="EMBL" id="MU864976">
    <property type="protein sequence ID" value="KAK4462212.1"/>
    <property type="molecule type" value="Genomic_DNA"/>
</dbReference>
<evidence type="ECO:0000256" key="2">
    <source>
        <dbReference type="ARBA" id="ARBA00004496"/>
    </source>
</evidence>
<keyword evidence="6" id="KW-0507">mRNA processing</keyword>
<feature type="compositionally biased region" description="Polar residues" evidence="9">
    <location>
        <begin position="259"/>
        <end position="269"/>
    </location>
</feature>
<dbReference type="SMART" id="SM00393">
    <property type="entry name" value="R3H"/>
    <property type="match status" value="1"/>
</dbReference>
<dbReference type="PROSITE" id="PS51061">
    <property type="entry name" value="R3H"/>
    <property type="match status" value="1"/>
</dbReference>
<dbReference type="Proteomes" id="UP001321749">
    <property type="component" value="Unassembled WGS sequence"/>
</dbReference>
<dbReference type="GO" id="GO:0003676">
    <property type="term" value="F:nucleic acid binding"/>
    <property type="evidence" value="ECO:0007669"/>
    <property type="project" value="UniProtKB-UniRule"/>
</dbReference>
<accession>A0AAV9HMW4</accession>
<evidence type="ECO:0000313" key="13">
    <source>
        <dbReference type="Proteomes" id="UP001321749"/>
    </source>
</evidence>
<sequence length="709" mass="77122">MPPKKGGKRPPTGPKAARNRYAPPTQRNFSAYPSTAFAKTVADSDGHGFSMRDEARNTQSHHTDVAWTSGATKLRQKPVTFVSAGFIEPLKDLPQESDSPRPDQLGEDPSGVMDVGGDNVDEGGSEDAGLDFTEVVEVITTVGEEEVTGPELTVKDRTDGDTGEADEPEEAQTRQLFCIDLVGDKSKSKPSFPPPIIPAPRSSAGESDSSEEIILFRGRSANSRKENKQISRTAASTQSVRTSVTSSRQIGIIAPSLPTPQLNATTSLHTRGKRTKLQRSRSRGVKGTASGLAEDKDNDNEEDEILADYIANMAANGEDDFIVGQPNSFNSRRDLGGDNFAFDMGSGDENDLPAVESISNGDEELSESGDTDAEGDENQEEIDDDMDADMDDETLARLLAKQEELGIGGEDLILADSLAFVRTGQKSKKSRRSNGQASASAVADALDDLDLADWVQPVPRKRRSKQPPNFNVSDSEIEAALRTAWSRDRERKKTRKMEREALRAQGLLGKNSASSPDDLRVKYPMGFKIEDFKSELALFLVSSDERLEFPPLDTHARKVLHQLANKFNVKSKSTGSGQSRRPVLFRTNRTITYKSTQLAEATRHVEAAAAKFGRRYFHRADVNPRTDRDTSGGGIARVSMKALVLREGEVVGASAPELGQENKGRAMLEKMGWSKGMALGAVENKGILEPVAQVVKKSKAGLGRTNMDW</sequence>
<evidence type="ECO:0000256" key="5">
    <source>
        <dbReference type="ARBA" id="ARBA00022490"/>
    </source>
</evidence>
<evidence type="ECO:0000256" key="1">
    <source>
        <dbReference type="ARBA" id="ARBA00004123"/>
    </source>
</evidence>
<dbReference type="GO" id="GO:0006397">
    <property type="term" value="P:mRNA processing"/>
    <property type="evidence" value="ECO:0007669"/>
    <property type="project" value="UniProtKB-KW"/>
</dbReference>
<feature type="compositionally biased region" description="Basic and acidic residues" evidence="9">
    <location>
        <begin position="42"/>
        <end position="64"/>
    </location>
</feature>
<reference evidence="12" key="2">
    <citation type="submission" date="2023-06" db="EMBL/GenBank/DDBJ databases">
        <authorList>
            <consortium name="Lawrence Berkeley National Laboratory"/>
            <person name="Mondo S.J."/>
            <person name="Hensen N."/>
            <person name="Bonometti L."/>
            <person name="Westerberg I."/>
            <person name="Brannstrom I.O."/>
            <person name="Guillou S."/>
            <person name="Cros-Aarteil S."/>
            <person name="Calhoun S."/>
            <person name="Haridas S."/>
            <person name="Kuo A."/>
            <person name="Pangilinan J."/>
            <person name="Riley R."/>
            <person name="Labutti K."/>
            <person name="Andreopoulos B."/>
            <person name="Lipzen A."/>
            <person name="Chen C."/>
            <person name="Yanf M."/>
            <person name="Daum C."/>
            <person name="Ng V."/>
            <person name="Clum A."/>
            <person name="Steindorff A."/>
            <person name="Ohm R."/>
            <person name="Martin F."/>
            <person name="Silar P."/>
            <person name="Natvig D."/>
            <person name="Lalanne C."/>
            <person name="Gautier V."/>
            <person name="Ament-Velasquez S.L."/>
            <person name="Kruys A."/>
            <person name="Hutchinson M.I."/>
            <person name="Powell A.J."/>
            <person name="Barry K."/>
            <person name="Miller A.N."/>
            <person name="Grigoriev I.V."/>
            <person name="Debuchy R."/>
            <person name="Gladieux P."/>
            <person name="Thoren M.H."/>
            <person name="Johannesson H."/>
        </authorList>
    </citation>
    <scope>NUCLEOTIDE SEQUENCE</scope>
    <source>
        <strain evidence="12">PSN324</strain>
    </source>
</reference>
<dbReference type="AlphaFoldDB" id="A0AAV9HMW4"/>
<evidence type="ECO:0000256" key="3">
    <source>
        <dbReference type="ARBA" id="ARBA00010306"/>
    </source>
</evidence>
<reference evidence="12" key="1">
    <citation type="journal article" date="2023" name="Mol. Phylogenet. Evol.">
        <title>Genome-scale phylogeny and comparative genomics of the fungal order Sordariales.</title>
        <authorList>
            <person name="Hensen N."/>
            <person name="Bonometti L."/>
            <person name="Westerberg I."/>
            <person name="Brannstrom I.O."/>
            <person name="Guillou S."/>
            <person name="Cros-Aarteil S."/>
            <person name="Calhoun S."/>
            <person name="Haridas S."/>
            <person name="Kuo A."/>
            <person name="Mondo S."/>
            <person name="Pangilinan J."/>
            <person name="Riley R."/>
            <person name="LaButti K."/>
            <person name="Andreopoulos B."/>
            <person name="Lipzen A."/>
            <person name="Chen C."/>
            <person name="Yan M."/>
            <person name="Daum C."/>
            <person name="Ng V."/>
            <person name="Clum A."/>
            <person name="Steindorff A."/>
            <person name="Ohm R.A."/>
            <person name="Martin F."/>
            <person name="Silar P."/>
            <person name="Natvig D.O."/>
            <person name="Lalanne C."/>
            <person name="Gautier V."/>
            <person name="Ament-Velasquez S.L."/>
            <person name="Kruys A."/>
            <person name="Hutchinson M.I."/>
            <person name="Powell A.J."/>
            <person name="Barry K."/>
            <person name="Miller A.N."/>
            <person name="Grigoriev I.V."/>
            <person name="Debuchy R."/>
            <person name="Gladieux P."/>
            <person name="Hiltunen Thoren M."/>
            <person name="Johannesson H."/>
        </authorList>
    </citation>
    <scope>NUCLEOTIDE SEQUENCE</scope>
    <source>
        <strain evidence="12">PSN324</strain>
    </source>
</reference>
<keyword evidence="7" id="KW-0508">mRNA splicing</keyword>
<dbReference type="InterPro" id="IPR036867">
    <property type="entry name" value="R3H_dom_sf"/>
</dbReference>
<feature type="region of interest" description="Disordered" evidence="9">
    <location>
        <begin position="88"/>
        <end position="242"/>
    </location>
</feature>
<dbReference type="PROSITE" id="PS50174">
    <property type="entry name" value="G_PATCH"/>
    <property type="match status" value="1"/>
</dbReference>
<dbReference type="InterPro" id="IPR001374">
    <property type="entry name" value="R3H_dom"/>
</dbReference>
<protein>
    <recommendedName>
        <fullName evidence="4">Protein SQS1</fullName>
    </recommendedName>
</protein>
<dbReference type="Pfam" id="PF01585">
    <property type="entry name" value="G-patch"/>
    <property type="match status" value="1"/>
</dbReference>
<dbReference type="SUPFAM" id="SSF82708">
    <property type="entry name" value="R3H domain"/>
    <property type="match status" value="1"/>
</dbReference>
<feature type="compositionally biased region" description="Low complexity" evidence="9">
    <location>
        <begin position="133"/>
        <end position="142"/>
    </location>
</feature>
<feature type="compositionally biased region" description="Acidic residues" evidence="9">
    <location>
        <begin position="119"/>
        <end position="129"/>
    </location>
</feature>
<name>A0AAV9HMW4_9PEZI</name>
<feature type="compositionally biased region" description="Basic and acidic residues" evidence="9">
    <location>
        <begin position="89"/>
        <end position="101"/>
    </location>
</feature>
<feature type="compositionally biased region" description="Low complexity" evidence="9">
    <location>
        <begin position="231"/>
        <end position="242"/>
    </location>
</feature>
<dbReference type="Gene3D" id="3.30.1370.50">
    <property type="entry name" value="R3H-like domain"/>
    <property type="match status" value="1"/>
</dbReference>
<feature type="domain" description="G-patch" evidence="10">
    <location>
        <begin position="660"/>
        <end position="707"/>
    </location>
</feature>
<dbReference type="InterPro" id="IPR000467">
    <property type="entry name" value="G_patch_dom"/>
</dbReference>
<evidence type="ECO:0000256" key="9">
    <source>
        <dbReference type="SAM" id="MobiDB-lite"/>
    </source>
</evidence>
<proteinExistence type="inferred from homology"/>
<dbReference type="InterPro" id="IPR051189">
    <property type="entry name" value="Splicing_assoc_domain"/>
</dbReference>
<comment type="subcellular location">
    <subcellularLocation>
        <location evidence="2">Cytoplasm</location>
    </subcellularLocation>
    <subcellularLocation>
        <location evidence="1">Nucleus</location>
    </subcellularLocation>
</comment>
<dbReference type="InterPro" id="IPR034082">
    <property type="entry name" value="R3H_G-patch"/>
</dbReference>
<dbReference type="CDD" id="cd02646">
    <property type="entry name" value="R3H_G-patch"/>
    <property type="match status" value="1"/>
</dbReference>
<comment type="similarity">
    <text evidence="3">Belongs to the SQS1 family.</text>
</comment>
<feature type="region of interest" description="Disordered" evidence="9">
    <location>
        <begin position="257"/>
        <end position="300"/>
    </location>
</feature>
<organism evidence="12 13">
    <name type="scientific">Cladorrhinum samala</name>
    <dbReference type="NCBI Taxonomy" id="585594"/>
    <lineage>
        <taxon>Eukaryota</taxon>
        <taxon>Fungi</taxon>
        <taxon>Dikarya</taxon>
        <taxon>Ascomycota</taxon>
        <taxon>Pezizomycotina</taxon>
        <taxon>Sordariomycetes</taxon>
        <taxon>Sordariomycetidae</taxon>
        <taxon>Sordariales</taxon>
        <taxon>Podosporaceae</taxon>
        <taxon>Cladorrhinum</taxon>
    </lineage>
</organism>
<dbReference type="GO" id="GO:0005634">
    <property type="term" value="C:nucleus"/>
    <property type="evidence" value="ECO:0007669"/>
    <property type="project" value="UniProtKB-SubCell"/>
</dbReference>
<dbReference type="Pfam" id="PF01424">
    <property type="entry name" value="R3H"/>
    <property type="match status" value="1"/>
</dbReference>
<dbReference type="PANTHER" id="PTHR14195">
    <property type="entry name" value="G PATCH DOMAIN CONTAINING PROTEIN 2"/>
    <property type="match status" value="1"/>
</dbReference>
<dbReference type="SMART" id="SM00443">
    <property type="entry name" value="G_patch"/>
    <property type="match status" value="1"/>
</dbReference>
<evidence type="ECO:0000313" key="12">
    <source>
        <dbReference type="EMBL" id="KAK4462212.1"/>
    </source>
</evidence>
<feature type="region of interest" description="Disordered" evidence="9">
    <location>
        <begin position="340"/>
        <end position="387"/>
    </location>
</feature>
<evidence type="ECO:0000259" key="11">
    <source>
        <dbReference type="PROSITE" id="PS51061"/>
    </source>
</evidence>
<evidence type="ECO:0000256" key="7">
    <source>
        <dbReference type="ARBA" id="ARBA00023187"/>
    </source>
</evidence>
<dbReference type="GO" id="GO:0008380">
    <property type="term" value="P:RNA splicing"/>
    <property type="evidence" value="ECO:0007669"/>
    <property type="project" value="UniProtKB-KW"/>
</dbReference>
<feature type="region of interest" description="Disordered" evidence="9">
    <location>
        <begin position="1"/>
        <end position="73"/>
    </location>
</feature>
<feature type="compositionally biased region" description="Basic residues" evidence="9">
    <location>
        <begin position="270"/>
        <end position="284"/>
    </location>
</feature>
<keyword evidence="13" id="KW-1185">Reference proteome</keyword>
<evidence type="ECO:0000259" key="10">
    <source>
        <dbReference type="PROSITE" id="PS50174"/>
    </source>
</evidence>
<gene>
    <name evidence="12" type="ORF">QBC42DRAFT_225632</name>
</gene>
<feature type="compositionally biased region" description="Acidic residues" evidence="9">
    <location>
        <begin position="361"/>
        <end position="387"/>
    </location>
</feature>
<feature type="domain" description="R3H" evidence="11">
    <location>
        <begin position="526"/>
        <end position="588"/>
    </location>
</feature>
<evidence type="ECO:0000256" key="8">
    <source>
        <dbReference type="ARBA" id="ARBA00023242"/>
    </source>
</evidence>
<feature type="compositionally biased region" description="Acidic residues" evidence="9">
    <location>
        <begin position="161"/>
        <end position="170"/>
    </location>
</feature>
<dbReference type="GO" id="GO:0005737">
    <property type="term" value="C:cytoplasm"/>
    <property type="evidence" value="ECO:0007669"/>
    <property type="project" value="UniProtKB-SubCell"/>
</dbReference>
<keyword evidence="8" id="KW-0539">Nucleus</keyword>
<keyword evidence="5" id="KW-0963">Cytoplasm</keyword>
<evidence type="ECO:0000256" key="4">
    <source>
        <dbReference type="ARBA" id="ARBA00018964"/>
    </source>
</evidence>